<keyword evidence="1" id="KW-0472">Membrane</keyword>
<proteinExistence type="predicted"/>
<dbReference type="InterPro" id="IPR017592">
    <property type="entry name" value="Pilus_assmbl_Flp-typ_CpaB"/>
</dbReference>
<dbReference type="AlphaFoldDB" id="A0A1S2LFF5"/>
<evidence type="ECO:0000259" key="2">
    <source>
        <dbReference type="Pfam" id="PF16976"/>
    </source>
</evidence>
<dbReference type="Pfam" id="PF16976">
    <property type="entry name" value="RcpC"/>
    <property type="match status" value="1"/>
</dbReference>
<evidence type="ECO:0000256" key="1">
    <source>
        <dbReference type="SAM" id="Phobius"/>
    </source>
</evidence>
<dbReference type="EMBL" id="MLQR01000045">
    <property type="protein sequence ID" value="OIJ11054.1"/>
    <property type="molecule type" value="Genomic_DNA"/>
</dbReference>
<comment type="caution">
    <text evidence="3">The sequence shown here is derived from an EMBL/GenBank/DDBJ whole genome shotgun (WGS) entry which is preliminary data.</text>
</comment>
<keyword evidence="1" id="KW-1133">Transmembrane helix</keyword>
<keyword evidence="4" id="KW-1185">Reference proteome</keyword>
<feature type="transmembrane region" description="Helical" evidence="1">
    <location>
        <begin position="6"/>
        <end position="25"/>
    </location>
</feature>
<evidence type="ECO:0000313" key="3">
    <source>
        <dbReference type="EMBL" id="OIJ11054.1"/>
    </source>
</evidence>
<dbReference type="NCBIfam" id="TIGR03177">
    <property type="entry name" value="pilus_cpaB"/>
    <property type="match status" value="1"/>
</dbReference>
<dbReference type="InterPro" id="IPR031571">
    <property type="entry name" value="RcpC_dom"/>
</dbReference>
<gene>
    <name evidence="3" type="ORF">BKP37_16725</name>
</gene>
<feature type="domain" description="Flp pilus assembly protein RcpC/CpaB" evidence="2">
    <location>
        <begin position="60"/>
        <end position="160"/>
    </location>
</feature>
<evidence type="ECO:0000313" key="4">
    <source>
        <dbReference type="Proteomes" id="UP000179524"/>
    </source>
</evidence>
<protein>
    <submittedName>
        <fullName evidence="3">Flp pilus assembly protein CpaB</fullName>
    </submittedName>
</protein>
<keyword evidence="1" id="KW-0812">Transmembrane</keyword>
<dbReference type="Proteomes" id="UP000179524">
    <property type="component" value="Unassembled WGS sequence"/>
</dbReference>
<reference evidence="3 4" key="1">
    <citation type="submission" date="2016-10" db="EMBL/GenBank/DDBJ databases">
        <title>Draft genome sequences of four alkaliphilic bacteria belonging to the Anaerobacillus genus.</title>
        <authorList>
            <person name="Bassil N.M."/>
            <person name="Lloyd J.R."/>
        </authorList>
    </citation>
    <scope>NUCLEOTIDE SEQUENCE [LARGE SCALE GENOMIC DNA]</scope>
    <source>
        <strain evidence="3 4">DSM 18345</strain>
    </source>
</reference>
<dbReference type="RefSeq" id="WP_071310767.1">
    <property type="nucleotide sequence ID" value="NZ_MLQR01000045.1"/>
</dbReference>
<accession>A0A1S2LFF5</accession>
<name>A0A1S2LFF5_9BACI</name>
<sequence length="185" mass="20759">MNTKKIWILAIFFGLLMSILVYTLTSSNGNANQTLNEPQLNEQEINDQEDLGMTEKFFFEIQPGKRAISIAVNEVQSVSRFVKPGSYVDVVAILPFPIGEHTSARILLDDIKVLAVGKTFQIENDERNEVYEMVTLEVTPEEGTALAFAKEIGVVTLMLRGADEQETSIRTKISFEDLVKGKMQR</sequence>
<organism evidence="3 4">
    <name type="scientific">Anaerobacillus alkalilacustris</name>
    <dbReference type="NCBI Taxonomy" id="393763"/>
    <lineage>
        <taxon>Bacteria</taxon>
        <taxon>Bacillati</taxon>
        <taxon>Bacillota</taxon>
        <taxon>Bacilli</taxon>
        <taxon>Bacillales</taxon>
        <taxon>Bacillaceae</taxon>
        <taxon>Anaerobacillus</taxon>
    </lineage>
</organism>